<dbReference type="AlphaFoldDB" id="A0A8J2WR57"/>
<evidence type="ECO:0000313" key="9">
    <source>
        <dbReference type="Proteomes" id="UP000789595"/>
    </source>
</evidence>
<keyword evidence="4 7" id="KW-0812">Transmembrane</keyword>
<comment type="caution">
    <text evidence="7">Lacks conserved residue(s) required for the propagation of feature annotation.</text>
</comment>
<dbReference type="Pfam" id="PF06963">
    <property type="entry name" value="FPN1"/>
    <property type="match status" value="1"/>
</dbReference>
<evidence type="ECO:0000256" key="1">
    <source>
        <dbReference type="ARBA" id="ARBA00004141"/>
    </source>
</evidence>
<dbReference type="InterPro" id="IPR036259">
    <property type="entry name" value="MFS_trans_sf"/>
</dbReference>
<evidence type="ECO:0000256" key="7">
    <source>
        <dbReference type="RuleBase" id="RU365065"/>
    </source>
</evidence>
<evidence type="ECO:0000313" key="8">
    <source>
        <dbReference type="EMBL" id="CAH0364029.1"/>
    </source>
</evidence>
<dbReference type="GO" id="GO:0016020">
    <property type="term" value="C:membrane"/>
    <property type="evidence" value="ECO:0007669"/>
    <property type="project" value="UniProtKB-SubCell"/>
</dbReference>
<feature type="transmembrane region" description="Helical" evidence="7">
    <location>
        <begin position="410"/>
        <end position="428"/>
    </location>
</feature>
<keyword evidence="6 7" id="KW-0472">Membrane</keyword>
<sequence length="516" mass="54471">MAPPQKTDYNTVAIEETGQEEAASYTNEGRWLVCSEVITVVAARAWEFSVPLALLGPPGPHASLRAPAALALATTLATATLAPRTGAWADRSDRRRASRVARLAQILGTALGVLGVASLVYDGSRQNYAALSLVLLGGAVESVAAVVSKNAPKKDWAPALFDGDELVDELSRTTSALATAGQVAEVVGPLLGALCVSCLGPRRGACAAGVLNIASSAPAQAVLDSLYAKCSKLRTPRAVREVVEEEKVNAWKRWAAQPSGTSLITLAFCCLWFTALAPHGAVLTAFLATQRADPELIAVFRICGAFFGFIGIAVFSQCSRVSTSDESVSGARSARRVSSLRMASLGALLFQLTCACLAVYALRDGDMVLVFCAAVACSRAGLYAFDVGYVELQQLLVDERDRGACQGVEAALCGAMELGLALTTLVFFSEPSSFVELAELSSLFVLLALVLFAAWLALYRIFDHIHAERDHGHAHTAQDLKRLAGDGRHVHVAYAGVKACARSSHGHAHPHPHPVP</sequence>
<keyword evidence="9" id="KW-1185">Reference proteome</keyword>
<feature type="transmembrane region" description="Helical" evidence="7">
    <location>
        <begin position="103"/>
        <end position="121"/>
    </location>
</feature>
<feature type="transmembrane region" description="Helical" evidence="7">
    <location>
        <begin position="263"/>
        <end position="286"/>
    </location>
</feature>
<evidence type="ECO:0000256" key="5">
    <source>
        <dbReference type="ARBA" id="ARBA00022989"/>
    </source>
</evidence>
<keyword evidence="3 7" id="KW-0813">Transport</keyword>
<keyword evidence="7" id="KW-0406">Ion transport</keyword>
<feature type="transmembrane region" description="Helical" evidence="7">
    <location>
        <begin position="368"/>
        <end position="389"/>
    </location>
</feature>
<organism evidence="8 9">
    <name type="scientific">Pelagomonas calceolata</name>
    <dbReference type="NCBI Taxonomy" id="35677"/>
    <lineage>
        <taxon>Eukaryota</taxon>
        <taxon>Sar</taxon>
        <taxon>Stramenopiles</taxon>
        <taxon>Ochrophyta</taxon>
        <taxon>Pelagophyceae</taxon>
        <taxon>Pelagomonadales</taxon>
        <taxon>Pelagomonadaceae</taxon>
        <taxon>Pelagomonas</taxon>
    </lineage>
</organism>
<feature type="transmembrane region" description="Helical" evidence="7">
    <location>
        <begin position="298"/>
        <end position="318"/>
    </location>
</feature>
<evidence type="ECO:0000256" key="2">
    <source>
        <dbReference type="ARBA" id="ARBA00006279"/>
    </source>
</evidence>
<dbReference type="Gene3D" id="1.20.1250.20">
    <property type="entry name" value="MFS general substrate transporter like domains"/>
    <property type="match status" value="1"/>
</dbReference>
<name>A0A8J2WR57_9STRA</name>
<feature type="transmembrane region" description="Helical" evidence="7">
    <location>
        <begin position="339"/>
        <end position="362"/>
    </location>
</feature>
<comment type="caution">
    <text evidence="8">The sequence shown here is derived from an EMBL/GenBank/DDBJ whole genome shotgun (WGS) entry which is preliminary data.</text>
</comment>
<feature type="transmembrane region" description="Helical" evidence="7">
    <location>
        <begin position="127"/>
        <end position="147"/>
    </location>
</feature>
<reference evidence="8" key="1">
    <citation type="submission" date="2021-11" db="EMBL/GenBank/DDBJ databases">
        <authorList>
            <consortium name="Genoscope - CEA"/>
            <person name="William W."/>
        </authorList>
    </citation>
    <scope>NUCLEOTIDE SEQUENCE</scope>
</reference>
<evidence type="ECO:0000256" key="4">
    <source>
        <dbReference type="ARBA" id="ARBA00022692"/>
    </source>
</evidence>
<evidence type="ECO:0000256" key="6">
    <source>
        <dbReference type="ARBA" id="ARBA00023136"/>
    </source>
</evidence>
<comment type="subcellular location">
    <subcellularLocation>
        <location evidence="1 7">Membrane</location>
        <topology evidence="1 7">Multi-pass membrane protein</topology>
    </subcellularLocation>
</comment>
<dbReference type="GO" id="GO:0005381">
    <property type="term" value="F:iron ion transmembrane transporter activity"/>
    <property type="evidence" value="ECO:0007669"/>
    <property type="project" value="UniProtKB-UniRule"/>
</dbReference>
<dbReference type="OrthoDB" id="206618at2759"/>
<dbReference type="PANTHER" id="PTHR11660:SF57">
    <property type="entry name" value="SOLUTE CARRIER FAMILY 40 MEMBER"/>
    <property type="match status" value="1"/>
</dbReference>
<dbReference type="EMBL" id="CAKKNE010000001">
    <property type="protein sequence ID" value="CAH0364029.1"/>
    <property type="molecule type" value="Genomic_DNA"/>
</dbReference>
<dbReference type="PANTHER" id="PTHR11660">
    <property type="entry name" value="SOLUTE CARRIER FAMILY 40 MEMBER"/>
    <property type="match status" value="1"/>
</dbReference>
<dbReference type="SUPFAM" id="SSF103473">
    <property type="entry name" value="MFS general substrate transporter"/>
    <property type="match status" value="1"/>
</dbReference>
<keyword evidence="5 7" id="KW-1133">Transmembrane helix</keyword>
<proteinExistence type="inferred from homology"/>
<gene>
    <name evidence="8" type="ORF">PECAL_1P03760</name>
</gene>
<feature type="transmembrane region" description="Helical" evidence="7">
    <location>
        <begin position="440"/>
        <end position="459"/>
    </location>
</feature>
<protein>
    <recommendedName>
        <fullName evidence="7">Solute carrier family 40 member</fullName>
    </recommendedName>
</protein>
<dbReference type="Proteomes" id="UP000789595">
    <property type="component" value="Unassembled WGS sequence"/>
</dbReference>
<accession>A0A8J2WR57</accession>
<comment type="similarity">
    <text evidence="2 7">Belongs to the ferroportin (FP) (TC 2.A.100) family. SLC40A subfamily.</text>
</comment>
<evidence type="ECO:0000256" key="3">
    <source>
        <dbReference type="ARBA" id="ARBA00022448"/>
    </source>
</evidence>
<comment type="function">
    <text evidence="7">May be involved in iron transport and iron homeostasis.</text>
</comment>
<dbReference type="InterPro" id="IPR009716">
    <property type="entry name" value="Ferroportin-1"/>
</dbReference>